<dbReference type="RefSeq" id="WP_406766858.1">
    <property type="nucleotide sequence ID" value="NZ_JBJHZY010000008.1"/>
</dbReference>
<evidence type="ECO:0000313" key="3">
    <source>
        <dbReference type="Proteomes" id="UP001623661"/>
    </source>
</evidence>
<dbReference type="EMBL" id="JBJHZY010000008">
    <property type="protein sequence ID" value="MFL0270227.1"/>
    <property type="molecule type" value="Genomic_DNA"/>
</dbReference>
<protein>
    <submittedName>
        <fullName evidence="2">GGDEF domain-containing protein</fullName>
    </submittedName>
</protein>
<proteinExistence type="predicted"/>
<dbReference type="Proteomes" id="UP001623661">
    <property type="component" value="Unassembled WGS sequence"/>
</dbReference>
<sequence>MEVIEEIEDMLSSFKNLYDSIRVVYPFNKEVLLKKDPAEQNINKNCYCIWHKDTFCENCISMRAYLEEDTFVKLEYSNDQVFLIIATPVVIRGNRYIVEMIKDISKTGYMQNIKIDSLEEQQSLICQMNEKIIKDELTDIYNRRYIDERLPVDINNSTYVGEPLSVIMADIDFFKKVNDKYGHVIGDKVLKEFAKLLKDSIRKSTDWVGRYGGEEFLIVLNNTNTEEAYKKSEELRKVVEEAVFCFDNLTIKITASFGAYSLNNIRLDSESLISNADKNLYKAKRTGRNKTIINEQEE</sequence>
<dbReference type="SMART" id="SM00267">
    <property type="entry name" value="GGDEF"/>
    <property type="match status" value="1"/>
</dbReference>
<dbReference type="Gene3D" id="3.30.70.270">
    <property type="match status" value="1"/>
</dbReference>
<name>A0ABW8U367_9CLOT</name>
<reference evidence="2 3" key="1">
    <citation type="submission" date="2024-11" db="EMBL/GenBank/DDBJ databases">
        <authorList>
            <person name="Heng Y.C."/>
            <person name="Lim A.C.H."/>
            <person name="Lee J.K.Y."/>
            <person name="Kittelmann S."/>
        </authorList>
    </citation>
    <scope>NUCLEOTIDE SEQUENCE [LARGE SCALE GENOMIC DNA]</scope>
    <source>
        <strain evidence="2 3">WILCCON 0202</strain>
    </source>
</reference>
<dbReference type="InterPro" id="IPR043128">
    <property type="entry name" value="Rev_trsase/Diguanyl_cyclase"/>
</dbReference>
<accession>A0ABW8U367</accession>
<dbReference type="PANTHER" id="PTHR45138">
    <property type="entry name" value="REGULATORY COMPONENTS OF SENSORY TRANSDUCTION SYSTEM"/>
    <property type="match status" value="1"/>
</dbReference>
<dbReference type="NCBIfam" id="TIGR00254">
    <property type="entry name" value="GGDEF"/>
    <property type="match status" value="1"/>
</dbReference>
<dbReference type="CDD" id="cd01949">
    <property type="entry name" value="GGDEF"/>
    <property type="match status" value="1"/>
</dbReference>
<comment type="caution">
    <text evidence="2">The sequence shown here is derived from an EMBL/GenBank/DDBJ whole genome shotgun (WGS) entry which is preliminary data.</text>
</comment>
<dbReference type="InterPro" id="IPR050469">
    <property type="entry name" value="Diguanylate_Cyclase"/>
</dbReference>
<evidence type="ECO:0000259" key="1">
    <source>
        <dbReference type="PROSITE" id="PS50887"/>
    </source>
</evidence>
<evidence type="ECO:0000313" key="2">
    <source>
        <dbReference type="EMBL" id="MFL0270227.1"/>
    </source>
</evidence>
<dbReference type="PROSITE" id="PS50887">
    <property type="entry name" value="GGDEF"/>
    <property type="match status" value="1"/>
</dbReference>
<dbReference type="Pfam" id="PF00990">
    <property type="entry name" value="GGDEF"/>
    <property type="match status" value="1"/>
</dbReference>
<dbReference type="PANTHER" id="PTHR45138:SF9">
    <property type="entry name" value="DIGUANYLATE CYCLASE DGCM-RELATED"/>
    <property type="match status" value="1"/>
</dbReference>
<gene>
    <name evidence="2" type="ORF">ACJDUH_19280</name>
</gene>
<dbReference type="InterPro" id="IPR029787">
    <property type="entry name" value="Nucleotide_cyclase"/>
</dbReference>
<keyword evidence="3" id="KW-1185">Reference proteome</keyword>
<feature type="domain" description="GGDEF" evidence="1">
    <location>
        <begin position="162"/>
        <end position="296"/>
    </location>
</feature>
<dbReference type="SUPFAM" id="SSF55073">
    <property type="entry name" value="Nucleotide cyclase"/>
    <property type="match status" value="1"/>
</dbReference>
<organism evidence="2 3">
    <name type="scientific">Candidatus Clostridium radicumherbarum</name>
    <dbReference type="NCBI Taxonomy" id="3381662"/>
    <lineage>
        <taxon>Bacteria</taxon>
        <taxon>Bacillati</taxon>
        <taxon>Bacillota</taxon>
        <taxon>Clostridia</taxon>
        <taxon>Eubacteriales</taxon>
        <taxon>Clostridiaceae</taxon>
        <taxon>Clostridium</taxon>
    </lineage>
</organism>
<dbReference type="InterPro" id="IPR000160">
    <property type="entry name" value="GGDEF_dom"/>
</dbReference>